<evidence type="ECO:0000256" key="5">
    <source>
        <dbReference type="ARBA" id="ARBA00038359"/>
    </source>
</evidence>
<dbReference type="Proteomes" id="UP001149074">
    <property type="component" value="Unassembled WGS sequence"/>
</dbReference>
<evidence type="ECO:0000256" key="6">
    <source>
        <dbReference type="SAM" id="Phobius"/>
    </source>
</evidence>
<reference evidence="8" key="1">
    <citation type="submission" date="2022-11" db="EMBL/GenBank/DDBJ databases">
        <authorList>
            <person name="Petersen C."/>
        </authorList>
    </citation>
    <scope>NUCLEOTIDE SEQUENCE</scope>
    <source>
        <strain evidence="8">IBT 30761</strain>
    </source>
</reference>
<dbReference type="PANTHER" id="PTHR33048:SF123">
    <property type="entry name" value="INTEGRAL MEMBRANE PROTEIN"/>
    <property type="match status" value="1"/>
</dbReference>
<evidence type="ECO:0000313" key="9">
    <source>
        <dbReference type="Proteomes" id="UP001149074"/>
    </source>
</evidence>
<name>A0A9W9KF31_9EURO</name>
<evidence type="ECO:0000313" key="8">
    <source>
        <dbReference type="EMBL" id="KAJ5102767.1"/>
    </source>
</evidence>
<comment type="caution">
    <text evidence="8">The sequence shown here is derived from an EMBL/GenBank/DDBJ whole genome shotgun (WGS) entry which is preliminary data.</text>
</comment>
<reference evidence="8" key="2">
    <citation type="journal article" date="2023" name="IMA Fungus">
        <title>Comparative genomic study of the Penicillium genus elucidates a diverse pangenome and 15 lateral gene transfer events.</title>
        <authorList>
            <person name="Petersen C."/>
            <person name="Sorensen T."/>
            <person name="Nielsen M.R."/>
            <person name="Sondergaard T.E."/>
            <person name="Sorensen J.L."/>
            <person name="Fitzpatrick D.A."/>
            <person name="Frisvad J.C."/>
            <person name="Nielsen K.L."/>
        </authorList>
    </citation>
    <scope>NUCLEOTIDE SEQUENCE</scope>
    <source>
        <strain evidence="8">IBT 30761</strain>
    </source>
</reference>
<evidence type="ECO:0000256" key="4">
    <source>
        <dbReference type="ARBA" id="ARBA00023136"/>
    </source>
</evidence>
<comment type="similarity">
    <text evidence="5">Belongs to the SAT4 family.</text>
</comment>
<dbReference type="PANTHER" id="PTHR33048">
    <property type="entry name" value="PTH11-LIKE INTEGRAL MEMBRANE PROTEIN (AFU_ORTHOLOGUE AFUA_5G11245)"/>
    <property type="match status" value="1"/>
</dbReference>
<dbReference type="AlphaFoldDB" id="A0A9W9KF31"/>
<keyword evidence="2 6" id="KW-0812">Transmembrane</keyword>
<dbReference type="InterPro" id="IPR049326">
    <property type="entry name" value="Rhodopsin_dom_fungi"/>
</dbReference>
<proteinExistence type="inferred from homology"/>
<protein>
    <recommendedName>
        <fullName evidence="7">Rhodopsin domain-containing protein</fullName>
    </recommendedName>
</protein>
<evidence type="ECO:0000256" key="2">
    <source>
        <dbReference type="ARBA" id="ARBA00022692"/>
    </source>
</evidence>
<dbReference type="GO" id="GO:0016020">
    <property type="term" value="C:membrane"/>
    <property type="evidence" value="ECO:0007669"/>
    <property type="project" value="UniProtKB-SubCell"/>
</dbReference>
<keyword evidence="9" id="KW-1185">Reference proteome</keyword>
<sequence length="193" mass="21448">MWNFEVSNRFAVTRYGYGRHFALIEADTETIDFLAAVSYLISLASIKVSICLLYLKVFSITKLRWLYYLVIVIALNWSSVEVCVAILIACIPSFRIVAARTCPILQKTFGLRSSHESSQQIETLQTSPLDQTYSTSPTSVKPSGPRDCFPLPSPLAEEGIDPFTSMTGGLVPEIPEQVVSTSRGAEQYLRTIV</sequence>
<accession>A0A9W9KF31</accession>
<keyword evidence="4 6" id="KW-0472">Membrane</keyword>
<dbReference type="EMBL" id="JAPQKI010000004">
    <property type="protein sequence ID" value="KAJ5102767.1"/>
    <property type="molecule type" value="Genomic_DNA"/>
</dbReference>
<evidence type="ECO:0000256" key="3">
    <source>
        <dbReference type="ARBA" id="ARBA00022989"/>
    </source>
</evidence>
<evidence type="ECO:0000256" key="1">
    <source>
        <dbReference type="ARBA" id="ARBA00004141"/>
    </source>
</evidence>
<feature type="transmembrane region" description="Helical" evidence="6">
    <location>
        <begin position="67"/>
        <end position="94"/>
    </location>
</feature>
<dbReference type="InterPro" id="IPR052337">
    <property type="entry name" value="SAT4-like"/>
</dbReference>
<keyword evidence="3 6" id="KW-1133">Transmembrane helix</keyword>
<dbReference type="GeneID" id="81354769"/>
<evidence type="ECO:0000259" key="7">
    <source>
        <dbReference type="Pfam" id="PF20684"/>
    </source>
</evidence>
<feature type="transmembrane region" description="Helical" evidence="6">
    <location>
        <begin position="33"/>
        <end position="55"/>
    </location>
</feature>
<organism evidence="8 9">
    <name type="scientific">Penicillium argentinense</name>
    <dbReference type="NCBI Taxonomy" id="1131581"/>
    <lineage>
        <taxon>Eukaryota</taxon>
        <taxon>Fungi</taxon>
        <taxon>Dikarya</taxon>
        <taxon>Ascomycota</taxon>
        <taxon>Pezizomycotina</taxon>
        <taxon>Eurotiomycetes</taxon>
        <taxon>Eurotiomycetidae</taxon>
        <taxon>Eurotiales</taxon>
        <taxon>Aspergillaceae</taxon>
        <taxon>Penicillium</taxon>
    </lineage>
</organism>
<feature type="domain" description="Rhodopsin" evidence="7">
    <location>
        <begin position="10"/>
        <end position="77"/>
    </location>
</feature>
<gene>
    <name evidence="8" type="ORF">N7532_003296</name>
</gene>
<comment type="subcellular location">
    <subcellularLocation>
        <location evidence="1">Membrane</location>
        <topology evidence="1">Multi-pass membrane protein</topology>
    </subcellularLocation>
</comment>
<dbReference type="Pfam" id="PF20684">
    <property type="entry name" value="Fung_rhodopsin"/>
    <property type="match status" value="1"/>
</dbReference>
<dbReference type="RefSeq" id="XP_056476147.1">
    <property type="nucleotide sequence ID" value="XM_056615790.1"/>
</dbReference>
<dbReference type="OrthoDB" id="5413793at2759"/>